<dbReference type="PANTHER" id="PTHR31996:SF2">
    <property type="entry name" value="COILED-COIL DOMAIN-CONTAINING PROTEIN 115"/>
    <property type="match status" value="1"/>
</dbReference>
<dbReference type="STRING" id="554055.A0A2P6V0D8"/>
<dbReference type="AlphaFoldDB" id="A0A2P6V0D8"/>
<dbReference type="InterPro" id="IPR040357">
    <property type="entry name" value="Vma22/CCDC115"/>
</dbReference>
<organism evidence="3 4">
    <name type="scientific">Micractinium conductrix</name>
    <dbReference type="NCBI Taxonomy" id="554055"/>
    <lineage>
        <taxon>Eukaryota</taxon>
        <taxon>Viridiplantae</taxon>
        <taxon>Chlorophyta</taxon>
        <taxon>core chlorophytes</taxon>
        <taxon>Trebouxiophyceae</taxon>
        <taxon>Chlorellales</taxon>
        <taxon>Chlorellaceae</taxon>
        <taxon>Chlorella clade</taxon>
        <taxon>Micractinium</taxon>
    </lineage>
</organism>
<evidence type="ECO:0000256" key="2">
    <source>
        <dbReference type="SAM" id="MobiDB-lite"/>
    </source>
</evidence>
<comment type="caution">
    <text evidence="3">The sequence shown here is derived from an EMBL/GenBank/DDBJ whole genome shotgun (WGS) entry which is preliminary data.</text>
</comment>
<feature type="region of interest" description="Disordered" evidence="2">
    <location>
        <begin position="192"/>
        <end position="222"/>
    </location>
</feature>
<feature type="compositionally biased region" description="Gly residues" evidence="2">
    <location>
        <begin position="192"/>
        <end position="210"/>
    </location>
</feature>
<protein>
    <recommendedName>
        <fullName evidence="1">Vacuolar ATPase assembly protein VMA22</fullName>
    </recommendedName>
</protein>
<feature type="compositionally biased region" description="Polar residues" evidence="2">
    <location>
        <begin position="112"/>
        <end position="121"/>
    </location>
</feature>
<dbReference type="GO" id="GO:0070072">
    <property type="term" value="P:vacuolar proton-transporting V-type ATPase complex assembly"/>
    <property type="evidence" value="ECO:0007669"/>
    <property type="project" value="InterPro"/>
</dbReference>
<dbReference type="EMBL" id="LHPF02000054">
    <property type="protein sequence ID" value="PSC67568.1"/>
    <property type="molecule type" value="Genomic_DNA"/>
</dbReference>
<dbReference type="OrthoDB" id="515248at2759"/>
<evidence type="ECO:0000313" key="4">
    <source>
        <dbReference type="Proteomes" id="UP000239649"/>
    </source>
</evidence>
<reference evidence="3 4" key="1">
    <citation type="journal article" date="2018" name="Plant J.">
        <title>Genome sequences of Chlorella sorokiniana UTEX 1602 and Micractinium conductrix SAG 241.80: implications to maltose excretion by a green alga.</title>
        <authorList>
            <person name="Arriola M.B."/>
            <person name="Velmurugan N."/>
            <person name="Zhang Y."/>
            <person name="Plunkett M.H."/>
            <person name="Hondzo H."/>
            <person name="Barney B.M."/>
        </authorList>
    </citation>
    <scope>NUCLEOTIDE SEQUENCE [LARGE SCALE GENOMIC DNA]</scope>
    <source>
        <strain evidence="3 4">SAG 241.80</strain>
    </source>
</reference>
<keyword evidence="4" id="KW-1185">Reference proteome</keyword>
<dbReference type="Proteomes" id="UP000239649">
    <property type="component" value="Unassembled WGS sequence"/>
</dbReference>
<gene>
    <name evidence="3" type="ORF">C2E20_8789</name>
</gene>
<proteinExistence type="predicted"/>
<dbReference type="PANTHER" id="PTHR31996">
    <property type="entry name" value="COILED-COIL DOMAIN-CONTAINING PROTEIN 115"/>
    <property type="match status" value="1"/>
</dbReference>
<name>A0A2P6V0D8_9CHLO</name>
<feature type="region of interest" description="Disordered" evidence="2">
    <location>
        <begin position="81"/>
        <end position="132"/>
    </location>
</feature>
<feature type="compositionally biased region" description="Low complexity" evidence="2">
    <location>
        <begin position="81"/>
        <end position="111"/>
    </location>
</feature>
<sequence>MTDSGQQGDDAFVATLDAAQEYLAAQAALAEALRAGFLSLAQARYSMGADRVSALQFPSHMRASTRLRSDGVELSLAVADPAAPSTSAQPSPASSASGGWAKADAEAPAAAHSSNGSDNRSSGGGGGGEAGQAAHGAAIIPAAPVAAQGGGAAAAEGLDAQLQRLRLAAQESDGILQSLAVKYGCSDGGGANAGGRPDGSGGGGGGGSGAGEDDDYAEVPAPGRPLSWFGSLVAPSLREAEAQFSDALSAAVAAANAQRRVRAGADGLRGSVGGGA</sequence>
<evidence type="ECO:0000313" key="3">
    <source>
        <dbReference type="EMBL" id="PSC67568.1"/>
    </source>
</evidence>
<dbReference type="GO" id="GO:0051082">
    <property type="term" value="F:unfolded protein binding"/>
    <property type="evidence" value="ECO:0007669"/>
    <property type="project" value="TreeGrafter"/>
</dbReference>
<evidence type="ECO:0000256" key="1">
    <source>
        <dbReference type="ARBA" id="ARBA00093634"/>
    </source>
</evidence>
<accession>A0A2P6V0D8</accession>